<feature type="compositionally biased region" description="Basic and acidic residues" evidence="1">
    <location>
        <begin position="442"/>
        <end position="470"/>
    </location>
</feature>
<gene>
    <name evidence="3" type="ORF">BJ878DRAFT_505661</name>
</gene>
<feature type="region of interest" description="Disordered" evidence="1">
    <location>
        <begin position="338"/>
        <end position="470"/>
    </location>
</feature>
<evidence type="ECO:0000313" key="4">
    <source>
        <dbReference type="Proteomes" id="UP000887226"/>
    </source>
</evidence>
<protein>
    <submittedName>
        <fullName evidence="3">Uncharacterized protein</fullName>
    </submittedName>
</protein>
<evidence type="ECO:0000256" key="1">
    <source>
        <dbReference type="SAM" id="MobiDB-lite"/>
    </source>
</evidence>
<feature type="compositionally biased region" description="Basic and acidic residues" evidence="1">
    <location>
        <begin position="357"/>
        <end position="432"/>
    </location>
</feature>
<evidence type="ECO:0000256" key="2">
    <source>
        <dbReference type="SAM" id="Phobius"/>
    </source>
</evidence>
<organism evidence="3 4">
    <name type="scientific">Calycina marina</name>
    <dbReference type="NCBI Taxonomy" id="1763456"/>
    <lineage>
        <taxon>Eukaryota</taxon>
        <taxon>Fungi</taxon>
        <taxon>Dikarya</taxon>
        <taxon>Ascomycota</taxon>
        <taxon>Pezizomycotina</taxon>
        <taxon>Leotiomycetes</taxon>
        <taxon>Helotiales</taxon>
        <taxon>Pezizellaceae</taxon>
        <taxon>Calycina</taxon>
    </lineage>
</organism>
<reference evidence="3" key="1">
    <citation type="journal article" date="2021" name="IMA Fungus">
        <title>Genomic characterization of three marine fungi, including Emericellopsis atlantica sp. nov. with signatures of a generalist lifestyle and marine biomass degradation.</title>
        <authorList>
            <person name="Hagestad O.C."/>
            <person name="Hou L."/>
            <person name="Andersen J.H."/>
            <person name="Hansen E.H."/>
            <person name="Altermark B."/>
            <person name="Li C."/>
            <person name="Kuhnert E."/>
            <person name="Cox R.J."/>
            <person name="Crous P.W."/>
            <person name="Spatafora J.W."/>
            <person name="Lail K."/>
            <person name="Amirebrahimi M."/>
            <person name="Lipzen A."/>
            <person name="Pangilinan J."/>
            <person name="Andreopoulos W."/>
            <person name="Hayes R.D."/>
            <person name="Ng V."/>
            <person name="Grigoriev I.V."/>
            <person name="Jackson S.A."/>
            <person name="Sutton T.D.S."/>
            <person name="Dobson A.D.W."/>
            <person name="Rama T."/>
        </authorList>
    </citation>
    <scope>NUCLEOTIDE SEQUENCE</scope>
    <source>
        <strain evidence="3">TRa3180A</strain>
    </source>
</reference>
<keyword evidence="2" id="KW-1133">Transmembrane helix</keyword>
<feature type="compositionally biased region" description="Polar residues" evidence="1">
    <location>
        <begin position="102"/>
        <end position="114"/>
    </location>
</feature>
<feature type="region of interest" description="Disordered" evidence="1">
    <location>
        <begin position="102"/>
        <end position="122"/>
    </location>
</feature>
<dbReference type="AlphaFoldDB" id="A0A9P8CEW4"/>
<name>A0A9P8CEW4_9HELO</name>
<keyword evidence="2" id="KW-0812">Transmembrane</keyword>
<keyword evidence="4" id="KW-1185">Reference proteome</keyword>
<dbReference type="Proteomes" id="UP000887226">
    <property type="component" value="Unassembled WGS sequence"/>
</dbReference>
<proteinExistence type="predicted"/>
<dbReference type="OrthoDB" id="5398191at2759"/>
<comment type="caution">
    <text evidence="3">The sequence shown here is derived from an EMBL/GenBank/DDBJ whole genome shotgun (WGS) entry which is preliminary data.</text>
</comment>
<keyword evidence="2" id="KW-0472">Membrane</keyword>
<sequence length="470" mass="53012">MLDYFTSKKLEKKGKQVEAKVRTPIINDEDEYFLRRMISEEGTPPPLPNRPHSLNLAGDATDNQSQLVIHNDAVAEFQKSKEKKEKAKKTNRLFGLYSSITKTGKKPATSTTEKPLTPKEAAPETDKITDILDNLSLTISNDRVFSVSRESQVALSKFKTILKDIVNGVPTAYDDLIDLFNDSDGTLAESYDNMPAILQTLVKQVPAKFMPELAAVINEAQEHSGLGSAGDVSAATAAGGIGGAVKSFVTIKTMKDLVTKPGAMASMLKYIVNALKLRVPLPAFMGVNVLLGVGLFVLLIMLWYCHKRGRDKRLEKENILMVHSNGRIVDLPDDLILEGPIPSRGQSSRRSNRSHPQRSERPEPSRTQTERESDKRRAARREVHERKKREHEERSDQSDSDRRHGGSSDCAARRERRERRDRDDRNRNDDHLAPTSPKTHRHTDNRGSRRSFRSGDYDKDVRDRRSNERR</sequence>
<evidence type="ECO:0000313" key="3">
    <source>
        <dbReference type="EMBL" id="KAG9244543.1"/>
    </source>
</evidence>
<feature type="transmembrane region" description="Helical" evidence="2">
    <location>
        <begin position="283"/>
        <end position="304"/>
    </location>
</feature>
<accession>A0A9P8CEW4</accession>
<dbReference type="EMBL" id="MU253898">
    <property type="protein sequence ID" value="KAG9244543.1"/>
    <property type="molecule type" value="Genomic_DNA"/>
</dbReference>